<dbReference type="GO" id="GO:0004392">
    <property type="term" value="F:heme oxygenase (decyclizing) activity"/>
    <property type="evidence" value="ECO:0007669"/>
    <property type="project" value="InterPro"/>
</dbReference>
<evidence type="ECO:0000313" key="1">
    <source>
        <dbReference type="EMBL" id="ACO34209.1"/>
    </source>
</evidence>
<dbReference type="OrthoDB" id="114943at2"/>
<gene>
    <name evidence="1" type="ordered locus">ACP_0892</name>
</gene>
<dbReference type="KEGG" id="aca:ACP_0892"/>
<dbReference type="RefSeq" id="WP_015896058.1">
    <property type="nucleotide sequence ID" value="NC_012483.1"/>
</dbReference>
<organism evidence="1 2">
    <name type="scientific">Acidobacterium capsulatum (strain ATCC 51196 / DSM 11244 / BCRC 80197 / JCM 7670 / NBRC 15755 / NCIMB 13165 / 161)</name>
    <dbReference type="NCBI Taxonomy" id="240015"/>
    <lineage>
        <taxon>Bacteria</taxon>
        <taxon>Pseudomonadati</taxon>
        <taxon>Acidobacteriota</taxon>
        <taxon>Terriglobia</taxon>
        <taxon>Terriglobales</taxon>
        <taxon>Acidobacteriaceae</taxon>
        <taxon>Acidobacterium</taxon>
    </lineage>
</organism>
<dbReference type="EMBL" id="CP001472">
    <property type="protein sequence ID" value="ACO34209.1"/>
    <property type="molecule type" value="Genomic_DNA"/>
</dbReference>
<proteinExistence type="predicted"/>
<keyword evidence="2" id="KW-1185">Reference proteome</keyword>
<dbReference type="Pfam" id="PF01126">
    <property type="entry name" value="Heme_oxygenase"/>
    <property type="match status" value="1"/>
</dbReference>
<sequence length="184" mass="21502">MLDRLRQETREEHQSIEATLDLMSPALDLNRYLQILKSFHAAMAPLEKRIEERCPMQYRSLWEGRQKAARLRADLEWFGETADAERPADALVPRLSTASHWLGSIYVVEGSMLGGQVICRHLEKHFGWAERRGYLYFSGYGDQTRERWRQVTRTLEGDDLNGNLIVEGAHQTFQYLHCYFRVSL</sequence>
<dbReference type="InParanoid" id="C1F2Z1"/>
<dbReference type="Gene3D" id="1.20.910.10">
    <property type="entry name" value="Heme oxygenase-like"/>
    <property type="match status" value="1"/>
</dbReference>
<dbReference type="Proteomes" id="UP000002207">
    <property type="component" value="Chromosome"/>
</dbReference>
<dbReference type="GO" id="GO:0006788">
    <property type="term" value="P:heme oxidation"/>
    <property type="evidence" value="ECO:0007669"/>
    <property type="project" value="InterPro"/>
</dbReference>
<dbReference type="eggNOG" id="COG3230">
    <property type="taxonomic scope" value="Bacteria"/>
</dbReference>
<dbReference type="AlphaFoldDB" id="C1F2Z1"/>
<dbReference type="SUPFAM" id="SSF48613">
    <property type="entry name" value="Heme oxygenase-like"/>
    <property type="match status" value="1"/>
</dbReference>
<dbReference type="HOGENOM" id="CLU_085041_3_0_0"/>
<evidence type="ECO:0000313" key="2">
    <source>
        <dbReference type="Proteomes" id="UP000002207"/>
    </source>
</evidence>
<dbReference type="CDD" id="cd19166">
    <property type="entry name" value="HemeO-bac"/>
    <property type="match status" value="1"/>
</dbReference>
<dbReference type="InterPro" id="IPR016053">
    <property type="entry name" value="Haem_Oase-like"/>
</dbReference>
<reference evidence="1 2" key="1">
    <citation type="journal article" date="2009" name="Appl. Environ. Microbiol.">
        <title>Three genomes from the phylum Acidobacteria provide insight into the lifestyles of these microorganisms in soils.</title>
        <authorList>
            <person name="Ward N.L."/>
            <person name="Challacombe J.F."/>
            <person name="Janssen P.H."/>
            <person name="Henrissat B."/>
            <person name="Coutinho P.M."/>
            <person name="Wu M."/>
            <person name="Xie G."/>
            <person name="Haft D.H."/>
            <person name="Sait M."/>
            <person name="Badger J."/>
            <person name="Barabote R.D."/>
            <person name="Bradley B."/>
            <person name="Brettin T.S."/>
            <person name="Brinkac L.M."/>
            <person name="Bruce D."/>
            <person name="Creasy T."/>
            <person name="Daugherty S.C."/>
            <person name="Davidsen T.M."/>
            <person name="DeBoy R.T."/>
            <person name="Detter J.C."/>
            <person name="Dodson R.J."/>
            <person name="Durkin A.S."/>
            <person name="Ganapathy A."/>
            <person name="Gwinn-Giglio M."/>
            <person name="Han C.S."/>
            <person name="Khouri H."/>
            <person name="Kiss H."/>
            <person name="Kothari S.P."/>
            <person name="Madupu R."/>
            <person name="Nelson K.E."/>
            <person name="Nelson W.C."/>
            <person name="Paulsen I."/>
            <person name="Penn K."/>
            <person name="Ren Q."/>
            <person name="Rosovitz M.J."/>
            <person name="Selengut J.D."/>
            <person name="Shrivastava S."/>
            <person name="Sullivan S.A."/>
            <person name="Tapia R."/>
            <person name="Thompson L.S."/>
            <person name="Watkins K.L."/>
            <person name="Yang Q."/>
            <person name="Yu C."/>
            <person name="Zafar N."/>
            <person name="Zhou L."/>
            <person name="Kuske C.R."/>
        </authorList>
    </citation>
    <scope>NUCLEOTIDE SEQUENCE [LARGE SCALE GENOMIC DNA]</scope>
    <source>
        <strain evidence="2">ATCC 51196 / DSM 11244 / BCRC 80197 / JCM 7670 / NBRC 15755 / NCIMB 13165 / 161</strain>
    </source>
</reference>
<dbReference type="InterPro" id="IPR016084">
    <property type="entry name" value="Haem_Oase-like_multi-hlx"/>
</dbReference>
<name>C1F2Z1_ACIC5</name>
<protein>
    <submittedName>
        <fullName evidence="1">Heme oxygenase</fullName>
    </submittedName>
</protein>
<accession>C1F2Z1</accession>
<dbReference type="STRING" id="240015.ACP_0892"/>